<feature type="domain" description="SAF" evidence="1">
    <location>
        <begin position="44"/>
        <end position="104"/>
    </location>
</feature>
<evidence type="ECO:0000313" key="3">
    <source>
        <dbReference type="Proteomes" id="UP000253772"/>
    </source>
</evidence>
<proteinExistence type="predicted"/>
<dbReference type="AlphaFoldDB" id="A0A482IX03"/>
<dbReference type="SMART" id="SM00858">
    <property type="entry name" value="SAF"/>
    <property type="match status" value="1"/>
</dbReference>
<dbReference type="EMBL" id="CP037901">
    <property type="protein sequence ID" value="QBP13615.1"/>
    <property type="molecule type" value="Genomic_DNA"/>
</dbReference>
<dbReference type="InterPro" id="IPR017592">
    <property type="entry name" value="Pilus_assmbl_Flp-typ_CpaB"/>
</dbReference>
<organism evidence="2 3">
    <name type="scientific">Cupriavidus metallidurans</name>
    <dbReference type="NCBI Taxonomy" id="119219"/>
    <lineage>
        <taxon>Bacteria</taxon>
        <taxon>Pseudomonadati</taxon>
        <taxon>Pseudomonadota</taxon>
        <taxon>Betaproteobacteria</taxon>
        <taxon>Burkholderiales</taxon>
        <taxon>Burkholderiaceae</taxon>
        <taxon>Cupriavidus</taxon>
    </lineage>
</organism>
<name>A0A482IX03_9BURK</name>
<dbReference type="CDD" id="cd11614">
    <property type="entry name" value="SAF_CpaB_FlgA_like"/>
    <property type="match status" value="1"/>
</dbReference>
<dbReference type="NCBIfam" id="TIGR03177">
    <property type="entry name" value="pilus_cpaB"/>
    <property type="match status" value="1"/>
</dbReference>
<dbReference type="RefSeq" id="WP_017512583.1">
    <property type="nucleotide sequence ID" value="NZ_CP037901.1"/>
</dbReference>
<accession>A0A482IX03</accession>
<gene>
    <name evidence="2" type="primary">cpaB</name>
    <name evidence="2" type="ORF">DDF84_028920</name>
</gene>
<dbReference type="InterPro" id="IPR031571">
    <property type="entry name" value="RcpC_dom"/>
</dbReference>
<dbReference type="InterPro" id="IPR013974">
    <property type="entry name" value="SAF"/>
</dbReference>
<evidence type="ECO:0000313" key="2">
    <source>
        <dbReference type="EMBL" id="QBP13615.1"/>
    </source>
</evidence>
<dbReference type="Pfam" id="PF16976">
    <property type="entry name" value="RcpC"/>
    <property type="match status" value="1"/>
</dbReference>
<evidence type="ECO:0000259" key="1">
    <source>
        <dbReference type="SMART" id="SM00858"/>
    </source>
</evidence>
<protein>
    <submittedName>
        <fullName evidence="2">Flp pilus assembly protein CpaB</fullName>
    </submittedName>
</protein>
<dbReference type="OrthoDB" id="8776995at2"/>
<dbReference type="Proteomes" id="UP000253772">
    <property type="component" value="Chromosome c2"/>
</dbReference>
<reference evidence="2 3" key="1">
    <citation type="submission" date="2019-03" db="EMBL/GenBank/DDBJ databases">
        <title>Comparative insights into the high quality Complete genome sequence of highly metal resistant Cupriavidus metallidurans strain BS1 isolated from a gold-copper mine.</title>
        <authorList>
            <person name="Mazhar H.S."/>
            <person name="Rensing C."/>
        </authorList>
    </citation>
    <scope>NUCLEOTIDE SEQUENCE [LARGE SCALE GENOMIC DNA]</scope>
    <source>
        <strain evidence="2 3">BS1</strain>
    </source>
</reference>
<sequence length="319" mass="33066">MSSKQIRIVAIVLLVLAGLLALLALQAARHTAAPAPAQGVVATHAVVVTTRAVPAGKPLPADALQVLQLPIDPGGAYQDVARVAGQVPLVNLGANVPVLESQLLAGLARQIPDGERAMAVAVDEVIGVGNQVQPGDFVDVFVVLRRDSQEIPQSQTRMLLSRLRVLAYGNGAVNEAPKQQGEQMMARREGAKTAVLSVPLEQVGTLVMAQQAGRLMLALRNPTDEAMPSDGMFADPPGVLQARAGVPPEAQRAPVDKAVAGVSLAGLVGEPRGPQTPAPAMRPAVLPAGLPGMVATARRDPQNEGNGVEMIRAGKRAIE</sequence>